<dbReference type="Gene3D" id="6.20.240.60">
    <property type="match status" value="1"/>
</dbReference>
<evidence type="ECO:0000313" key="4">
    <source>
        <dbReference type="Proteomes" id="UP000199006"/>
    </source>
</evidence>
<dbReference type="Gene3D" id="1.10.10.2520">
    <property type="entry name" value="Cell wall hydrolase SleB, domain 1"/>
    <property type="match status" value="1"/>
</dbReference>
<dbReference type="AlphaFoldDB" id="A0A1I4F5P3"/>
<gene>
    <name evidence="3" type="ORF">SAMN02983006_00221</name>
</gene>
<keyword evidence="4" id="KW-1185">Reference proteome</keyword>
<accession>A0A1I4F5P3</accession>
<dbReference type="InterPro" id="IPR011105">
    <property type="entry name" value="Cell_wall_hydrolase_SleB"/>
</dbReference>
<dbReference type="OrthoDB" id="9785345at2"/>
<name>A0A1I4F5P3_9FIRM</name>
<dbReference type="Pfam" id="PF07486">
    <property type="entry name" value="Hydrolase_2"/>
    <property type="match status" value="1"/>
</dbReference>
<feature type="transmembrane region" description="Helical" evidence="1">
    <location>
        <begin position="44"/>
        <end position="60"/>
    </location>
</feature>
<keyword evidence="1" id="KW-0472">Membrane</keyword>
<proteinExistence type="predicted"/>
<reference evidence="3" key="1">
    <citation type="submission" date="2016-10" db="EMBL/GenBank/DDBJ databases">
        <authorList>
            <person name="de Groot N.N."/>
        </authorList>
    </citation>
    <scope>NUCLEOTIDE SEQUENCE [LARGE SCALE GENOMIC DNA]</scope>
    <source>
        <strain evidence="3">ATCC 51327</strain>
    </source>
</reference>
<protein>
    <submittedName>
        <fullName evidence="3">N-acetylmuramoyl-L-alanine amidase</fullName>
    </submittedName>
</protein>
<keyword evidence="1" id="KW-0812">Transmembrane</keyword>
<evidence type="ECO:0000256" key="1">
    <source>
        <dbReference type="SAM" id="Phobius"/>
    </source>
</evidence>
<evidence type="ECO:0000259" key="2">
    <source>
        <dbReference type="Pfam" id="PF07486"/>
    </source>
</evidence>
<feature type="transmembrane region" description="Helical" evidence="1">
    <location>
        <begin position="12"/>
        <end position="32"/>
    </location>
</feature>
<dbReference type="InterPro" id="IPR042047">
    <property type="entry name" value="SleB_dom1"/>
</dbReference>
<dbReference type="EMBL" id="FOTI01000002">
    <property type="protein sequence ID" value="SFL12610.1"/>
    <property type="molecule type" value="Genomic_DNA"/>
</dbReference>
<dbReference type="GO" id="GO:0016787">
    <property type="term" value="F:hydrolase activity"/>
    <property type="evidence" value="ECO:0007669"/>
    <property type="project" value="InterPro"/>
</dbReference>
<dbReference type="RefSeq" id="WP_089858323.1">
    <property type="nucleotide sequence ID" value="NZ_FOTI01000002.1"/>
</dbReference>
<dbReference type="Proteomes" id="UP000199006">
    <property type="component" value="Unassembled WGS sequence"/>
</dbReference>
<feature type="domain" description="Cell wall hydrolase SleB" evidence="2">
    <location>
        <begin position="97"/>
        <end position="195"/>
    </location>
</feature>
<evidence type="ECO:0000313" key="3">
    <source>
        <dbReference type="EMBL" id="SFL12610.1"/>
    </source>
</evidence>
<sequence length="197" mass="21719">MQKSLINKTIISLAFILAINSILLPVILPGQQVKAASSISKDDLYTGLGLMFLLIVLAGDKDKTKARVNREDFYDQNNFSAAEIEVLAKIINAEARGESYQGKVAVGAVIMNRVYDPAFPNTIRGVVYQKGQFKPVENGSINLSANSDSFKAAYDAINGIDPTHGCLYFYNPTISENPQFFAKRTRVIRIGNHVFLK</sequence>
<organism evidence="3 4">
    <name type="scientific">Halanaerobium salsuginis</name>
    <dbReference type="NCBI Taxonomy" id="29563"/>
    <lineage>
        <taxon>Bacteria</taxon>
        <taxon>Bacillati</taxon>
        <taxon>Bacillota</taxon>
        <taxon>Clostridia</taxon>
        <taxon>Halanaerobiales</taxon>
        <taxon>Halanaerobiaceae</taxon>
        <taxon>Halanaerobium</taxon>
    </lineage>
</organism>
<keyword evidence="1" id="KW-1133">Transmembrane helix</keyword>
<dbReference type="STRING" id="29563.SAMN02983006_00221"/>